<evidence type="ECO:0000256" key="2">
    <source>
        <dbReference type="SAM" id="Phobius"/>
    </source>
</evidence>
<proteinExistence type="predicted"/>
<organism evidence="3 4">
    <name type="scientific">Pomacea canaliculata</name>
    <name type="common">Golden apple snail</name>
    <dbReference type="NCBI Taxonomy" id="400727"/>
    <lineage>
        <taxon>Eukaryota</taxon>
        <taxon>Metazoa</taxon>
        <taxon>Spiralia</taxon>
        <taxon>Lophotrochozoa</taxon>
        <taxon>Mollusca</taxon>
        <taxon>Gastropoda</taxon>
        <taxon>Caenogastropoda</taxon>
        <taxon>Architaenioglossa</taxon>
        <taxon>Ampullarioidea</taxon>
        <taxon>Ampullariidae</taxon>
        <taxon>Pomacea</taxon>
    </lineage>
</organism>
<reference evidence="3 4" key="1">
    <citation type="submission" date="2018-04" db="EMBL/GenBank/DDBJ databases">
        <title>The genome of golden apple snail Pomacea canaliculata provides insight into stress tolerance and invasive adaptation.</title>
        <authorList>
            <person name="Liu C."/>
            <person name="Liu B."/>
            <person name="Ren Y."/>
            <person name="Zhang Y."/>
            <person name="Wang H."/>
            <person name="Li S."/>
            <person name="Jiang F."/>
            <person name="Yin L."/>
            <person name="Zhang G."/>
            <person name="Qian W."/>
            <person name="Fan W."/>
        </authorList>
    </citation>
    <scope>NUCLEOTIDE SEQUENCE [LARGE SCALE GENOMIC DNA]</scope>
    <source>
        <strain evidence="3">SZHN2017</strain>
        <tissue evidence="3">Muscle</tissue>
    </source>
</reference>
<feature type="transmembrane region" description="Helical" evidence="2">
    <location>
        <begin position="112"/>
        <end position="133"/>
    </location>
</feature>
<keyword evidence="2" id="KW-1133">Transmembrane helix</keyword>
<evidence type="ECO:0000256" key="1">
    <source>
        <dbReference type="SAM" id="MobiDB-lite"/>
    </source>
</evidence>
<evidence type="ECO:0000313" key="3">
    <source>
        <dbReference type="EMBL" id="PVD37856.1"/>
    </source>
</evidence>
<dbReference type="AlphaFoldDB" id="A0A2T7PWP6"/>
<accession>A0A2T7PWP6</accession>
<name>A0A2T7PWP6_POMCA</name>
<dbReference type="Gene3D" id="1.20.1070.10">
    <property type="entry name" value="Rhodopsin 7-helix transmembrane proteins"/>
    <property type="match status" value="1"/>
</dbReference>
<dbReference type="EMBL" id="PZQS01000001">
    <property type="protein sequence ID" value="PVD37856.1"/>
    <property type="molecule type" value="Genomic_DNA"/>
</dbReference>
<dbReference type="Proteomes" id="UP000245119">
    <property type="component" value="Linkage Group LG1"/>
</dbReference>
<comment type="caution">
    <text evidence="3">The sequence shown here is derived from an EMBL/GenBank/DDBJ whole genome shotgun (WGS) entry which is preliminary data.</text>
</comment>
<keyword evidence="2" id="KW-0812">Transmembrane</keyword>
<gene>
    <name evidence="3" type="ORF">C0Q70_00458</name>
</gene>
<protein>
    <submittedName>
        <fullName evidence="3">Uncharacterized protein</fullName>
    </submittedName>
</protein>
<keyword evidence="4" id="KW-1185">Reference proteome</keyword>
<keyword evidence="2" id="KW-0472">Membrane</keyword>
<sequence length="351" mass="39235">MPWWYGDFYYFARYLAHSNSAINPLIYAGFNENFQKGEGEWGQDGKREEGQERALDGHKSSACTSMLLPFAEGKSRALVHGGQQGRPVQIDHLSPGVNEGADVAGGWMSDGWQFLFVIVVVVVVVVVVLSVVVEEEDENKIPHVKFHFLPSRDSLVYIESFRRLVSEFKNLCRNKERKRRYTTMVSRADSFQSSTHITKSRSSALTVHSLPSAGSQRHLQQATVIQIRTSTSSSSLAGPVGSSRKCTVIVEGMGELSLSITALTDTTNKRENRARLIASYVENVQWNTYMAIFDVQDDALLQQMNWKTLEMEKDSEREVGMNLICFLRAVVETLAPDAKLATSCVANLTRS</sequence>
<evidence type="ECO:0000313" key="4">
    <source>
        <dbReference type="Proteomes" id="UP000245119"/>
    </source>
</evidence>
<feature type="region of interest" description="Disordered" evidence="1">
    <location>
        <begin position="38"/>
        <end position="58"/>
    </location>
</feature>
<dbReference type="OrthoDB" id="5975505at2759"/>